<evidence type="ECO:0000313" key="6">
    <source>
        <dbReference type="EMBL" id="KUG20009.1"/>
    </source>
</evidence>
<dbReference type="GO" id="GO:0016787">
    <property type="term" value="F:hydrolase activity"/>
    <property type="evidence" value="ECO:0007669"/>
    <property type="project" value="UniProtKB-KW"/>
</dbReference>
<dbReference type="SUPFAM" id="SSF56281">
    <property type="entry name" value="Metallo-hydrolase/oxidoreductase"/>
    <property type="match status" value="1"/>
</dbReference>
<dbReference type="EMBL" id="LNQE01001235">
    <property type="protein sequence ID" value="KUG20009.1"/>
    <property type="molecule type" value="Genomic_DNA"/>
</dbReference>
<evidence type="ECO:0000256" key="2">
    <source>
        <dbReference type="ARBA" id="ARBA00022723"/>
    </source>
</evidence>
<sequence>MCMPVQWIASGAGYANAFVHGNILIDAGVLPMAVERYKDTIEVIVLTHGHYDHTAHVVEIAHMCDADVCIHELDAPSLTDDHRSLAALFGARAPGTLPDRTLADGDRIGTLEVLHTPGHTPGGICLYDREERILFSGDTVFPGGSFGRYDFPGGDRAALLASIERLALLDVEGLYPGHGEPIQHGGFRHIAASRDMIKDFYG</sequence>
<dbReference type="GO" id="GO:0046872">
    <property type="term" value="F:metal ion binding"/>
    <property type="evidence" value="ECO:0007669"/>
    <property type="project" value="UniProtKB-KW"/>
</dbReference>
<dbReference type="InterPro" id="IPR036866">
    <property type="entry name" value="RibonucZ/Hydroxyglut_hydro"/>
</dbReference>
<accession>A0A0W8FGL5</accession>
<organism evidence="6">
    <name type="scientific">hydrocarbon metagenome</name>
    <dbReference type="NCBI Taxonomy" id="938273"/>
    <lineage>
        <taxon>unclassified sequences</taxon>
        <taxon>metagenomes</taxon>
        <taxon>ecological metagenomes</taxon>
    </lineage>
</organism>
<keyword evidence="3" id="KW-0378">Hydrolase</keyword>
<dbReference type="SMART" id="SM00849">
    <property type="entry name" value="Lactamase_B"/>
    <property type="match status" value="1"/>
</dbReference>
<feature type="domain" description="Metallo-beta-lactamase" evidence="5">
    <location>
        <begin position="12"/>
        <end position="178"/>
    </location>
</feature>
<protein>
    <recommendedName>
        <fullName evidence="5">Metallo-beta-lactamase domain-containing protein</fullName>
    </recommendedName>
</protein>
<dbReference type="PANTHER" id="PTHR46233">
    <property type="entry name" value="HYDROXYACYLGLUTATHIONE HYDROLASE GLOC"/>
    <property type="match status" value="1"/>
</dbReference>
<evidence type="ECO:0000256" key="1">
    <source>
        <dbReference type="ARBA" id="ARBA00001947"/>
    </source>
</evidence>
<dbReference type="InterPro" id="IPR051453">
    <property type="entry name" value="MBL_Glyoxalase_II"/>
</dbReference>
<comment type="cofactor">
    <cofactor evidence="1">
        <name>Zn(2+)</name>
        <dbReference type="ChEBI" id="CHEBI:29105"/>
    </cofactor>
</comment>
<name>A0A0W8FGL5_9ZZZZ</name>
<dbReference type="InterPro" id="IPR001279">
    <property type="entry name" value="Metallo-B-lactamas"/>
</dbReference>
<dbReference type="AlphaFoldDB" id="A0A0W8FGL5"/>
<evidence type="ECO:0000259" key="5">
    <source>
        <dbReference type="SMART" id="SM00849"/>
    </source>
</evidence>
<dbReference type="Gene3D" id="3.60.15.10">
    <property type="entry name" value="Ribonuclease Z/Hydroxyacylglutathione hydrolase-like"/>
    <property type="match status" value="1"/>
</dbReference>
<reference evidence="6" key="1">
    <citation type="journal article" date="2015" name="Proc. Natl. Acad. Sci. U.S.A.">
        <title>Networks of energetic and metabolic interactions define dynamics in microbial communities.</title>
        <authorList>
            <person name="Embree M."/>
            <person name="Liu J.K."/>
            <person name="Al-Bassam M.M."/>
            <person name="Zengler K."/>
        </authorList>
    </citation>
    <scope>NUCLEOTIDE SEQUENCE</scope>
</reference>
<dbReference type="CDD" id="cd06262">
    <property type="entry name" value="metallo-hydrolase-like_MBL-fold"/>
    <property type="match status" value="1"/>
</dbReference>
<comment type="caution">
    <text evidence="6">The sequence shown here is derived from an EMBL/GenBank/DDBJ whole genome shotgun (WGS) entry which is preliminary data.</text>
</comment>
<keyword evidence="2" id="KW-0479">Metal-binding</keyword>
<evidence type="ECO:0000256" key="4">
    <source>
        <dbReference type="ARBA" id="ARBA00022833"/>
    </source>
</evidence>
<evidence type="ECO:0000256" key="3">
    <source>
        <dbReference type="ARBA" id="ARBA00022801"/>
    </source>
</evidence>
<keyword evidence="4" id="KW-0862">Zinc</keyword>
<dbReference type="Pfam" id="PF00753">
    <property type="entry name" value="Lactamase_B"/>
    <property type="match status" value="1"/>
</dbReference>
<gene>
    <name evidence="6" type="ORF">ASZ90_010260</name>
</gene>
<proteinExistence type="predicted"/>
<dbReference type="PANTHER" id="PTHR46233:SF3">
    <property type="entry name" value="HYDROXYACYLGLUTATHIONE HYDROLASE GLOC"/>
    <property type="match status" value="1"/>
</dbReference>